<evidence type="ECO:0000256" key="1">
    <source>
        <dbReference type="SAM" id="SignalP"/>
    </source>
</evidence>
<dbReference type="KEGG" id="sqz:FQU76_12200"/>
<sequence length="137" mass="14274">MTRAATLVRRAGVALGSLALITLPTAEAAAVTANPPGVYVLNDAAEWGPSCGYGWFCVFNGGNKNLSSFAVLPGTDVPDINALKLPSGRSFDTVGAYTNNGAVRYCGYSERNYGGTEVILNPVTNGDHLALKSFRGC</sequence>
<protein>
    <recommendedName>
        <fullName evidence="4">Peptidase inhibitor family I36 protein</fullName>
    </recommendedName>
</protein>
<reference evidence="2 3" key="1">
    <citation type="submission" date="2019-07" db="EMBL/GenBank/DDBJ databases">
        <authorList>
            <person name="Zhu P."/>
        </authorList>
    </citation>
    <scope>NUCLEOTIDE SEQUENCE [LARGE SCALE GENOMIC DNA]</scope>
    <source>
        <strain evidence="2 3">SSL-25</strain>
    </source>
</reference>
<accession>A0A5B8IIE1</accession>
<name>A0A5B8IIE1_9ACTN</name>
<dbReference type="OrthoDB" id="9962056at2"/>
<dbReference type="Proteomes" id="UP000320580">
    <property type="component" value="Chromosome"/>
</dbReference>
<dbReference type="AlphaFoldDB" id="A0A5B8IIE1"/>
<dbReference type="EMBL" id="CP042266">
    <property type="protein sequence ID" value="QDY77149.1"/>
    <property type="molecule type" value="Genomic_DNA"/>
</dbReference>
<keyword evidence="3" id="KW-1185">Reference proteome</keyword>
<gene>
    <name evidence="2" type="ORF">FQU76_12200</name>
</gene>
<feature type="chain" id="PRO_5022992513" description="Peptidase inhibitor family I36 protein" evidence="1">
    <location>
        <begin position="29"/>
        <end position="137"/>
    </location>
</feature>
<keyword evidence="1" id="KW-0732">Signal</keyword>
<evidence type="ECO:0000313" key="2">
    <source>
        <dbReference type="EMBL" id="QDY77149.1"/>
    </source>
</evidence>
<dbReference type="RefSeq" id="WP_146480435.1">
    <property type="nucleotide sequence ID" value="NZ_CP042266.1"/>
</dbReference>
<feature type="signal peptide" evidence="1">
    <location>
        <begin position="1"/>
        <end position="28"/>
    </location>
</feature>
<evidence type="ECO:0008006" key="4">
    <source>
        <dbReference type="Google" id="ProtNLM"/>
    </source>
</evidence>
<organism evidence="2 3">
    <name type="scientific">Streptomyces qinzhouensis</name>
    <dbReference type="NCBI Taxonomy" id="2599401"/>
    <lineage>
        <taxon>Bacteria</taxon>
        <taxon>Bacillati</taxon>
        <taxon>Actinomycetota</taxon>
        <taxon>Actinomycetes</taxon>
        <taxon>Kitasatosporales</taxon>
        <taxon>Streptomycetaceae</taxon>
        <taxon>Streptomyces</taxon>
    </lineage>
</organism>
<proteinExistence type="predicted"/>
<evidence type="ECO:0000313" key="3">
    <source>
        <dbReference type="Proteomes" id="UP000320580"/>
    </source>
</evidence>